<dbReference type="InterPro" id="IPR010663">
    <property type="entry name" value="Znf_FPG/IleRS"/>
</dbReference>
<dbReference type="NCBIfam" id="NF002211">
    <property type="entry name" value="PRK01103.1"/>
    <property type="match status" value="1"/>
</dbReference>
<dbReference type="InterPro" id="IPR035937">
    <property type="entry name" value="FPG_N"/>
</dbReference>
<dbReference type="SUPFAM" id="SSF57716">
    <property type="entry name" value="Glucocorticoid receptor-like (DNA-binding domain)"/>
    <property type="match status" value="1"/>
</dbReference>
<proteinExistence type="inferred from homology"/>
<dbReference type="Gene3D" id="1.10.8.50">
    <property type="match status" value="1"/>
</dbReference>
<evidence type="ECO:0000313" key="19">
    <source>
        <dbReference type="EMBL" id="OGY23896.1"/>
    </source>
</evidence>
<protein>
    <submittedName>
        <fullName evidence="19">DNA-formamidopyrimidine glycosylase</fullName>
    </submittedName>
</protein>
<dbReference type="Pfam" id="PF06831">
    <property type="entry name" value="H2TH"/>
    <property type="match status" value="1"/>
</dbReference>
<comment type="catalytic activity">
    <reaction evidence="1">
        <text>Hydrolysis of DNA containing ring-opened 7-methylguanine residues, releasing 2,6-diamino-4-hydroxy-5-(N-methyl)formamidopyrimidine.</text>
        <dbReference type="EC" id="3.2.2.23"/>
    </reaction>
</comment>
<dbReference type="GO" id="GO:0006284">
    <property type="term" value="P:base-excision repair"/>
    <property type="evidence" value="ECO:0007669"/>
    <property type="project" value="InterPro"/>
</dbReference>
<sequence>MPELPEVETIKRDIEKNLIGKKILDVWTDSPKQVQPNIDGFKKETVGKKFKDVKRRAKILIFHLEDGTPIIAHLKLSGRLLYRNQTDKADAFTRIIIKLGEGKEIRFADLRRFGWIRLLKDDANLKEFLDEFGIEPFTPDFTLENFKKIVSSKPTKIKPLIMDQKQVAGVGNIYSDESLWCAKIHPERSAKSLSSDEIKKLYDCILEALKQGIADRGTSVDQYVDLQGQKGKHEQNLQIFRKNGQPCPRCGTIIKKIRVGGRGTHLCPNCQKSRGVLDHKFTF</sequence>
<dbReference type="GO" id="GO:0008270">
    <property type="term" value="F:zinc ion binding"/>
    <property type="evidence" value="ECO:0007669"/>
    <property type="project" value="UniProtKB-KW"/>
</dbReference>
<evidence type="ECO:0000256" key="13">
    <source>
        <dbReference type="ARBA" id="ARBA00023268"/>
    </source>
</evidence>
<dbReference type="PANTHER" id="PTHR22993:SF9">
    <property type="entry name" value="FORMAMIDOPYRIMIDINE-DNA GLYCOSYLASE"/>
    <property type="match status" value="1"/>
</dbReference>
<evidence type="ECO:0000259" key="17">
    <source>
        <dbReference type="PROSITE" id="PS51066"/>
    </source>
</evidence>
<keyword evidence="6" id="KW-0227">DNA damage</keyword>
<dbReference type="GO" id="GO:0003684">
    <property type="term" value="F:damaged DNA binding"/>
    <property type="evidence" value="ECO:0007669"/>
    <property type="project" value="InterPro"/>
</dbReference>
<keyword evidence="8" id="KW-0378">Hydrolase</keyword>
<evidence type="ECO:0000256" key="2">
    <source>
        <dbReference type="ARBA" id="ARBA00001947"/>
    </source>
</evidence>
<evidence type="ECO:0000256" key="12">
    <source>
        <dbReference type="ARBA" id="ARBA00023239"/>
    </source>
</evidence>
<evidence type="ECO:0000256" key="9">
    <source>
        <dbReference type="ARBA" id="ARBA00022833"/>
    </source>
</evidence>
<comment type="similarity">
    <text evidence="3">Belongs to the FPG family.</text>
</comment>
<evidence type="ECO:0000313" key="20">
    <source>
        <dbReference type="Proteomes" id="UP000176631"/>
    </source>
</evidence>
<evidence type="ECO:0000256" key="3">
    <source>
        <dbReference type="ARBA" id="ARBA00009409"/>
    </source>
</evidence>
<keyword evidence="11" id="KW-0234">DNA repair</keyword>
<dbReference type="Pfam" id="PF01149">
    <property type="entry name" value="Fapy_DNA_glyco"/>
    <property type="match status" value="1"/>
</dbReference>
<name>A0A1G1W8A1_9BACT</name>
<keyword evidence="9" id="KW-0862">Zinc</keyword>
<dbReference type="SUPFAM" id="SSF46946">
    <property type="entry name" value="S13-like H2TH domain"/>
    <property type="match status" value="1"/>
</dbReference>
<comment type="cofactor">
    <cofactor evidence="2">
        <name>Zn(2+)</name>
        <dbReference type="ChEBI" id="CHEBI:29105"/>
    </cofactor>
</comment>
<keyword evidence="13" id="KW-0511">Multifunctional enzyme</keyword>
<keyword evidence="12" id="KW-0456">Lyase</keyword>
<dbReference type="Gene3D" id="3.20.190.10">
    <property type="entry name" value="MutM-like, N-terminal"/>
    <property type="match status" value="1"/>
</dbReference>
<evidence type="ECO:0000256" key="1">
    <source>
        <dbReference type="ARBA" id="ARBA00001668"/>
    </source>
</evidence>
<evidence type="ECO:0000256" key="8">
    <source>
        <dbReference type="ARBA" id="ARBA00022801"/>
    </source>
</evidence>
<keyword evidence="7 16" id="KW-0863">Zinc-finger</keyword>
<dbReference type="Proteomes" id="UP000176631">
    <property type="component" value="Unassembled WGS sequence"/>
</dbReference>
<keyword evidence="14" id="KW-0326">Glycosidase</keyword>
<keyword evidence="10" id="KW-0238">DNA-binding</keyword>
<dbReference type="InterPro" id="IPR010979">
    <property type="entry name" value="Ribosomal_uS13-like_H2TH"/>
</dbReference>
<dbReference type="GO" id="GO:0034039">
    <property type="term" value="F:8-oxo-7,8-dihydroguanine DNA N-glycosylase activity"/>
    <property type="evidence" value="ECO:0007669"/>
    <property type="project" value="TreeGrafter"/>
</dbReference>
<accession>A0A1G1W8A1</accession>
<dbReference type="CDD" id="cd08966">
    <property type="entry name" value="EcFpg-like_N"/>
    <property type="match status" value="1"/>
</dbReference>
<dbReference type="SMART" id="SM01232">
    <property type="entry name" value="H2TH"/>
    <property type="match status" value="1"/>
</dbReference>
<dbReference type="InterPro" id="IPR015886">
    <property type="entry name" value="H2TH_FPG"/>
</dbReference>
<evidence type="ECO:0000256" key="11">
    <source>
        <dbReference type="ARBA" id="ARBA00023204"/>
    </source>
</evidence>
<feature type="domain" description="FPG-type" evidence="17">
    <location>
        <begin position="238"/>
        <end position="272"/>
    </location>
</feature>
<dbReference type="GO" id="GO:0140078">
    <property type="term" value="F:class I DNA-(apurinic or apyrimidinic site) endonuclease activity"/>
    <property type="evidence" value="ECO:0007669"/>
    <property type="project" value="UniProtKB-EC"/>
</dbReference>
<dbReference type="PROSITE" id="PS51068">
    <property type="entry name" value="FPG_CAT"/>
    <property type="match status" value="1"/>
</dbReference>
<comment type="caution">
    <text evidence="19">The sequence shown here is derived from an EMBL/GenBank/DDBJ whole genome shotgun (WGS) entry which is preliminary data.</text>
</comment>
<dbReference type="InterPro" id="IPR000214">
    <property type="entry name" value="Znf_DNA_glyclase/AP_lyase"/>
</dbReference>
<comment type="subunit">
    <text evidence="4">Monomer.</text>
</comment>
<evidence type="ECO:0000256" key="7">
    <source>
        <dbReference type="ARBA" id="ARBA00022771"/>
    </source>
</evidence>
<organism evidence="19 20">
    <name type="scientific">Candidatus Woykebacteria bacterium RBG_13_40_15</name>
    <dbReference type="NCBI Taxonomy" id="1802593"/>
    <lineage>
        <taxon>Bacteria</taxon>
        <taxon>Candidatus Woykeibacteriota</taxon>
    </lineage>
</organism>
<dbReference type="STRING" id="1802593.A2172_05175"/>
<evidence type="ECO:0000256" key="14">
    <source>
        <dbReference type="ARBA" id="ARBA00023295"/>
    </source>
</evidence>
<dbReference type="NCBIfam" id="TIGR00577">
    <property type="entry name" value="fpg"/>
    <property type="match status" value="1"/>
</dbReference>
<evidence type="ECO:0000256" key="5">
    <source>
        <dbReference type="ARBA" id="ARBA00022723"/>
    </source>
</evidence>
<evidence type="ECO:0000256" key="16">
    <source>
        <dbReference type="PROSITE-ProRule" id="PRU00391"/>
    </source>
</evidence>
<feature type="domain" description="Formamidopyrimidine-DNA glycosylase catalytic" evidence="18">
    <location>
        <begin position="2"/>
        <end position="114"/>
    </location>
</feature>
<dbReference type="InterPro" id="IPR020629">
    <property type="entry name" value="FPG_Glyclase"/>
</dbReference>
<evidence type="ECO:0000256" key="6">
    <source>
        <dbReference type="ARBA" id="ARBA00022763"/>
    </source>
</evidence>
<reference evidence="19 20" key="1">
    <citation type="journal article" date="2016" name="Nat. Commun.">
        <title>Thousands of microbial genomes shed light on interconnected biogeochemical processes in an aquifer system.</title>
        <authorList>
            <person name="Anantharaman K."/>
            <person name="Brown C.T."/>
            <person name="Hug L.A."/>
            <person name="Sharon I."/>
            <person name="Castelle C.J."/>
            <person name="Probst A.J."/>
            <person name="Thomas B.C."/>
            <person name="Singh A."/>
            <person name="Wilkins M.J."/>
            <person name="Karaoz U."/>
            <person name="Brodie E.L."/>
            <person name="Williams K.H."/>
            <person name="Hubbard S.S."/>
            <person name="Banfield J.F."/>
        </authorList>
    </citation>
    <scope>NUCLEOTIDE SEQUENCE [LARGE SCALE GENOMIC DNA]</scope>
</reference>
<comment type="catalytic activity">
    <reaction evidence="15">
        <text>2'-deoxyribonucleotide-(2'-deoxyribose 5'-phosphate)-2'-deoxyribonucleotide-DNA = a 3'-end 2'-deoxyribonucleotide-(2,3-dehydro-2,3-deoxyribose 5'-phosphate)-DNA + a 5'-end 5'-phospho-2'-deoxyribonucleoside-DNA + H(+)</text>
        <dbReference type="Rhea" id="RHEA:66592"/>
        <dbReference type="Rhea" id="RHEA-COMP:13180"/>
        <dbReference type="Rhea" id="RHEA-COMP:16897"/>
        <dbReference type="Rhea" id="RHEA-COMP:17067"/>
        <dbReference type="ChEBI" id="CHEBI:15378"/>
        <dbReference type="ChEBI" id="CHEBI:136412"/>
        <dbReference type="ChEBI" id="CHEBI:157695"/>
        <dbReference type="ChEBI" id="CHEBI:167181"/>
        <dbReference type="EC" id="4.2.99.18"/>
    </reaction>
</comment>
<dbReference type="FunFam" id="1.10.8.50:FF:000003">
    <property type="entry name" value="Formamidopyrimidine-DNA glycosylase"/>
    <property type="match status" value="1"/>
</dbReference>
<keyword evidence="5" id="KW-0479">Metal-binding</keyword>
<dbReference type="AlphaFoldDB" id="A0A1G1W8A1"/>
<dbReference type="Pfam" id="PF06827">
    <property type="entry name" value="zf-FPG_IleRS"/>
    <property type="match status" value="1"/>
</dbReference>
<dbReference type="EMBL" id="MHCP01000019">
    <property type="protein sequence ID" value="OGY23896.1"/>
    <property type="molecule type" value="Genomic_DNA"/>
</dbReference>
<dbReference type="SMART" id="SM00898">
    <property type="entry name" value="Fapy_DNA_glyco"/>
    <property type="match status" value="1"/>
</dbReference>
<dbReference type="InterPro" id="IPR015887">
    <property type="entry name" value="DNA_glyclase_Znf_dom_DNA_BS"/>
</dbReference>
<evidence type="ECO:0000259" key="18">
    <source>
        <dbReference type="PROSITE" id="PS51068"/>
    </source>
</evidence>
<dbReference type="SUPFAM" id="SSF81624">
    <property type="entry name" value="N-terminal domain of MutM-like DNA repair proteins"/>
    <property type="match status" value="1"/>
</dbReference>
<evidence type="ECO:0000256" key="10">
    <source>
        <dbReference type="ARBA" id="ARBA00023125"/>
    </source>
</evidence>
<evidence type="ECO:0000256" key="15">
    <source>
        <dbReference type="ARBA" id="ARBA00044632"/>
    </source>
</evidence>
<dbReference type="InterPro" id="IPR012319">
    <property type="entry name" value="FPG_cat"/>
</dbReference>
<evidence type="ECO:0000256" key="4">
    <source>
        <dbReference type="ARBA" id="ARBA00011245"/>
    </source>
</evidence>
<gene>
    <name evidence="19" type="ORF">A2172_05175</name>
</gene>
<dbReference type="PROSITE" id="PS01242">
    <property type="entry name" value="ZF_FPG_1"/>
    <property type="match status" value="1"/>
</dbReference>
<dbReference type="PROSITE" id="PS51066">
    <property type="entry name" value="ZF_FPG_2"/>
    <property type="match status" value="1"/>
</dbReference>
<dbReference type="PANTHER" id="PTHR22993">
    <property type="entry name" value="FORMAMIDOPYRIMIDINE-DNA GLYCOSYLASE"/>
    <property type="match status" value="1"/>
</dbReference>